<evidence type="ECO:0000313" key="1">
    <source>
        <dbReference type="EMBL" id="GFN81549.1"/>
    </source>
</evidence>
<dbReference type="AlphaFoldDB" id="A0AAV3YGD6"/>
<accession>A0AAV3YGD6</accession>
<organism evidence="1 2">
    <name type="scientific">Plakobranchus ocellatus</name>
    <dbReference type="NCBI Taxonomy" id="259542"/>
    <lineage>
        <taxon>Eukaryota</taxon>
        <taxon>Metazoa</taxon>
        <taxon>Spiralia</taxon>
        <taxon>Lophotrochozoa</taxon>
        <taxon>Mollusca</taxon>
        <taxon>Gastropoda</taxon>
        <taxon>Heterobranchia</taxon>
        <taxon>Euthyneura</taxon>
        <taxon>Panpulmonata</taxon>
        <taxon>Sacoglossa</taxon>
        <taxon>Placobranchoidea</taxon>
        <taxon>Plakobranchidae</taxon>
        <taxon>Plakobranchus</taxon>
    </lineage>
</organism>
<dbReference type="PANTHER" id="PTHR34239:SF2">
    <property type="entry name" value="TRANSPOSABLE ELEMENT P TRANSPOSASE_THAP9 CONSERVED DOMAIN-CONTAINING PROTEIN"/>
    <property type="match status" value="1"/>
</dbReference>
<reference evidence="1 2" key="1">
    <citation type="journal article" date="2021" name="Elife">
        <title>Chloroplast acquisition without the gene transfer in kleptoplastic sea slugs, Plakobranchus ocellatus.</title>
        <authorList>
            <person name="Maeda T."/>
            <person name="Takahashi S."/>
            <person name="Yoshida T."/>
            <person name="Shimamura S."/>
            <person name="Takaki Y."/>
            <person name="Nagai Y."/>
            <person name="Toyoda A."/>
            <person name="Suzuki Y."/>
            <person name="Arimoto A."/>
            <person name="Ishii H."/>
            <person name="Satoh N."/>
            <person name="Nishiyama T."/>
            <person name="Hasebe M."/>
            <person name="Maruyama T."/>
            <person name="Minagawa J."/>
            <person name="Obokata J."/>
            <person name="Shigenobu S."/>
        </authorList>
    </citation>
    <scope>NUCLEOTIDE SEQUENCE [LARGE SCALE GENOMIC DNA]</scope>
</reference>
<evidence type="ECO:0000313" key="2">
    <source>
        <dbReference type="Proteomes" id="UP000735302"/>
    </source>
</evidence>
<sequence>MGKVDNAQPYWLRPGQVLLLPRIPHPQRPVDHRPFTRQRPSKRTKITAFASEEEWGGQCDERDRQTVDLGDVELDDEEELLCSGGAQEKNSGELEAKAFLAEIEQEYAQEECFGAPIREDLAKVVQGRFTNKLSQDMLKKRVDTHLQPENCQKLVAPWVNPEIWHQMPIHARKSDLGLAQLQRCVVKAASAITYTLNELLTNTERDGASVAMKRNCTDAMALLGHATADITSRRRAAIRPHLNRALHRLCNSDTVPATSQLFGDDLASSLRDLKELDKLNASLQPLTSRFTGHFSQAPFLVPGRGKGPGRGKYQWL</sequence>
<keyword evidence="2" id="KW-1185">Reference proteome</keyword>
<name>A0AAV3YGD6_9GAST</name>
<dbReference type="EMBL" id="BLXT01000945">
    <property type="protein sequence ID" value="GFN81549.1"/>
    <property type="molecule type" value="Genomic_DNA"/>
</dbReference>
<gene>
    <name evidence="1" type="ORF">PoB_000805500</name>
</gene>
<comment type="caution">
    <text evidence="1">The sequence shown here is derived from an EMBL/GenBank/DDBJ whole genome shotgun (WGS) entry which is preliminary data.</text>
</comment>
<protein>
    <submittedName>
        <fullName evidence="1">Uncharacterized protein</fullName>
    </submittedName>
</protein>
<dbReference type="PANTHER" id="PTHR34239">
    <property type="entry name" value="APPLE DOMAIN-CONTAINING PROTEIN"/>
    <property type="match status" value="1"/>
</dbReference>
<proteinExistence type="predicted"/>
<dbReference type="Proteomes" id="UP000735302">
    <property type="component" value="Unassembled WGS sequence"/>
</dbReference>